<dbReference type="EMBL" id="JAMXFF010000067">
    <property type="protein sequence ID" value="MCT7969966.1"/>
    <property type="molecule type" value="Genomic_DNA"/>
</dbReference>
<keyword evidence="2" id="KW-1185">Reference proteome</keyword>
<evidence type="ECO:0000313" key="2">
    <source>
        <dbReference type="Proteomes" id="UP001525890"/>
    </source>
</evidence>
<proteinExistence type="predicted"/>
<accession>A0ABT2N2L1</accession>
<comment type="caution">
    <text evidence="1">The sequence shown here is derived from an EMBL/GenBank/DDBJ whole genome shotgun (WGS) entry which is preliminary data.</text>
</comment>
<gene>
    <name evidence="1" type="ORF">NG799_27000</name>
</gene>
<organism evidence="1 2">
    <name type="scientific">Laspinema palackyanum D2a</name>
    <dbReference type="NCBI Taxonomy" id="2953684"/>
    <lineage>
        <taxon>Bacteria</taxon>
        <taxon>Bacillati</taxon>
        <taxon>Cyanobacteriota</taxon>
        <taxon>Cyanophyceae</taxon>
        <taxon>Oscillatoriophycideae</taxon>
        <taxon>Oscillatoriales</taxon>
        <taxon>Laspinemataceae</taxon>
        <taxon>Laspinema</taxon>
        <taxon>Laspinema palackyanum</taxon>
    </lineage>
</organism>
<dbReference type="InterPro" id="IPR027417">
    <property type="entry name" value="P-loop_NTPase"/>
</dbReference>
<protein>
    <submittedName>
        <fullName evidence="1">Zeta toxin family protein</fullName>
    </submittedName>
</protein>
<reference evidence="1 2" key="1">
    <citation type="journal article" date="2022" name="Front. Microbiol.">
        <title>High genomic differentiation and limited gene flow indicate recent cryptic speciation within the genus Laspinema (cyanobacteria).</title>
        <authorList>
            <person name="Stanojkovic A."/>
            <person name="Skoupy S."/>
            <person name="Skaloud P."/>
            <person name="Dvorak P."/>
        </authorList>
    </citation>
    <scope>NUCLEOTIDE SEQUENCE [LARGE SCALE GENOMIC DNA]</scope>
    <source>
        <strain evidence="1 2">D2a</strain>
    </source>
</reference>
<dbReference type="SUPFAM" id="SSF52540">
    <property type="entry name" value="P-loop containing nucleoside triphosphate hydrolases"/>
    <property type="match status" value="1"/>
</dbReference>
<dbReference type="Proteomes" id="UP001525890">
    <property type="component" value="Unassembled WGS sequence"/>
</dbReference>
<dbReference type="Pfam" id="PF13671">
    <property type="entry name" value="AAA_33"/>
    <property type="match status" value="1"/>
</dbReference>
<evidence type="ECO:0000313" key="1">
    <source>
        <dbReference type="EMBL" id="MCT7969966.1"/>
    </source>
</evidence>
<dbReference type="PANTHER" id="PTHR39206">
    <property type="entry name" value="SLL8004 PROTEIN"/>
    <property type="match status" value="1"/>
</dbReference>
<dbReference type="PANTHER" id="PTHR39206:SF1">
    <property type="entry name" value="SLL8004 PROTEIN"/>
    <property type="match status" value="1"/>
</dbReference>
<name>A0ABT2N2L1_9CYAN</name>
<dbReference type="RefSeq" id="WP_368009403.1">
    <property type="nucleotide sequence ID" value="NZ_JAMXFF010000067.1"/>
</dbReference>
<dbReference type="Gene3D" id="3.40.50.300">
    <property type="entry name" value="P-loop containing nucleotide triphosphate hydrolases"/>
    <property type="match status" value="1"/>
</dbReference>
<sequence>MITNPFNVIIIAGPNGAGKSTTAPDLLQKTLQVVEYVNADTIAAGLSAFKPEKAALQAGRIMLNRLRQLAEERANFAFETTLASRTFAPWIADLRQQGYRFHLVFLWLPSPDFARRRVSTRVRQGGHDIPEATIHRRYHRGLSNFFQLYRPLADVWHFYDNSNPAGARIIASGIRDIQETIHDAETWERITGEFNR</sequence>